<name>A0A0P7ASI2_9FLAO</name>
<gene>
    <name evidence="1" type="ORF">I595_2880</name>
</gene>
<reference evidence="1 2" key="1">
    <citation type="submission" date="2015-09" db="EMBL/GenBank/DDBJ databases">
        <title>Genome sequence of the marine flavobacterium Croceitalea dokdonensis DOKDO 023 that contains proton- and sodium-pumping rhodopsins.</title>
        <authorList>
            <person name="Kwon S.-K."/>
            <person name="Lee H.K."/>
            <person name="Kwak M.-J."/>
            <person name="Kim J.F."/>
        </authorList>
    </citation>
    <scope>NUCLEOTIDE SEQUENCE [LARGE SCALE GENOMIC DNA]</scope>
    <source>
        <strain evidence="1 2">DOKDO 023</strain>
    </source>
</reference>
<organism evidence="1 2">
    <name type="scientific">Croceitalea dokdonensis DOKDO 023</name>
    <dbReference type="NCBI Taxonomy" id="1300341"/>
    <lineage>
        <taxon>Bacteria</taxon>
        <taxon>Pseudomonadati</taxon>
        <taxon>Bacteroidota</taxon>
        <taxon>Flavobacteriia</taxon>
        <taxon>Flavobacteriales</taxon>
        <taxon>Flavobacteriaceae</taxon>
        <taxon>Croceitalea</taxon>
    </lineage>
</organism>
<dbReference type="EMBL" id="LDJX01000006">
    <property type="protein sequence ID" value="KPM30901.1"/>
    <property type="molecule type" value="Genomic_DNA"/>
</dbReference>
<dbReference type="STRING" id="1300341.I595_2880"/>
<evidence type="ECO:0000313" key="2">
    <source>
        <dbReference type="Proteomes" id="UP000050280"/>
    </source>
</evidence>
<dbReference type="Proteomes" id="UP000050280">
    <property type="component" value="Unassembled WGS sequence"/>
</dbReference>
<keyword evidence="2" id="KW-1185">Reference proteome</keyword>
<evidence type="ECO:0000313" key="1">
    <source>
        <dbReference type="EMBL" id="KPM30901.1"/>
    </source>
</evidence>
<accession>A0A0P7ASI2</accession>
<comment type="caution">
    <text evidence="1">The sequence shown here is derived from an EMBL/GenBank/DDBJ whole genome shotgun (WGS) entry which is preliminary data.</text>
</comment>
<dbReference type="AlphaFoldDB" id="A0A0P7ASI2"/>
<sequence>MVDFLGNYIFYSISATLTAQDYRNLWANPRAPEASLC</sequence>
<proteinExistence type="predicted"/>
<protein>
    <submittedName>
        <fullName evidence="1">Uncharacterized protein</fullName>
    </submittedName>
</protein>